<dbReference type="Gene3D" id="3.40.50.300">
    <property type="entry name" value="P-loop containing nucleotide triphosphate hydrolases"/>
    <property type="match status" value="1"/>
</dbReference>
<name>Q2LW83_SYNAS</name>
<dbReference type="eggNOG" id="COG1102">
    <property type="taxonomic scope" value="Bacteria"/>
</dbReference>
<dbReference type="InterPro" id="IPR027417">
    <property type="entry name" value="P-loop_NTPase"/>
</dbReference>
<accession>Q2LW83</accession>
<dbReference type="Proteomes" id="UP000001933">
    <property type="component" value="Chromosome"/>
</dbReference>
<evidence type="ECO:0000256" key="1">
    <source>
        <dbReference type="SAM" id="MobiDB-lite"/>
    </source>
</evidence>
<dbReference type="Pfam" id="PF13189">
    <property type="entry name" value="Cytidylate_kin2"/>
    <property type="match status" value="1"/>
</dbReference>
<dbReference type="InParanoid" id="Q2LW83"/>
<dbReference type="AlphaFoldDB" id="Q2LW83"/>
<keyword evidence="3" id="KW-1185">Reference proteome</keyword>
<sequence length="231" mass="26060">MFRNLINETPPTALAGPEEREGKMEKTAPLVITISRQLGAGGAYVGKQLAKNLSVFYADREIIDEAAKELSVLKEDLESHDEKISSFLRSFLLSHAIPPVANIPRPISGLSDSKLFKIQSEIIARIAKERSAIIIGRCGSYVLRDNPNHVSIFLHADMTFRQGRMQKLHDVSEGEAREMITRSDGEREQYHYKFTGKDWTDARQYDISMDTGKIGVDKCVECIMKYLDLIQ</sequence>
<keyword evidence="2" id="KW-0808">Transferase</keyword>
<dbReference type="EC" id="2.7.4.14" evidence="2"/>
<feature type="compositionally biased region" description="Polar residues" evidence="1">
    <location>
        <begin position="1"/>
        <end position="10"/>
    </location>
</feature>
<protein>
    <submittedName>
        <fullName evidence="2">Cytidylate kinase</fullName>
        <ecNumber evidence="2">2.7.4.14</ecNumber>
    </submittedName>
</protein>
<dbReference type="HOGENOM" id="CLU_065155_3_1_7"/>
<keyword evidence="2" id="KW-0418">Kinase</keyword>
<dbReference type="STRING" id="56780.SYN_01231"/>
<evidence type="ECO:0000313" key="3">
    <source>
        <dbReference type="Proteomes" id="UP000001933"/>
    </source>
</evidence>
<feature type="region of interest" description="Disordered" evidence="1">
    <location>
        <begin position="1"/>
        <end position="22"/>
    </location>
</feature>
<dbReference type="EMBL" id="CP000252">
    <property type="protein sequence ID" value="ABC78343.1"/>
    <property type="molecule type" value="Genomic_DNA"/>
</dbReference>
<proteinExistence type="predicted"/>
<dbReference type="SUPFAM" id="SSF52540">
    <property type="entry name" value="P-loop containing nucleoside triphosphate hydrolases"/>
    <property type="match status" value="1"/>
</dbReference>
<dbReference type="GO" id="GO:0016301">
    <property type="term" value="F:kinase activity"/>
    <property type="evidence" value="ECO:0007669"/>
    <property type="project" value="UniProtKB-KW"/>
</dbReference>
<organism evidence="2 3">
    <name type="scientific">Syntrophus aciditrophicus (strain SB)</name>
    <dbReference type="NCBI Taxonomy" id="56780"/>
    <lineage>
        <taxon>Bacteria</taxon>
        <taxon>Pseudomonadati</taxon>
        <taxon>Thermodesulfobacteriota</taxon>
        <taxon>Syntrophia</taxon>
        <taxon>Syntrophales</taxon>
        <taxon>Syntrophaceae</taxon>
        <taxon>Syntrophus</taxon>
    </lineage>
</organism>
<evidence type="ECO:0000313" key="2">
    <source>
        <dbReference type="EMBL" id="ABC78343.1"/>
    </source>
</evidence>
<reference evidence="2 3" key="1">
    <citation type="journal article" date="2007" name="Proc. Natl. Acad. Sci. U.S.A.">
        <title>The genome of Syntrophus aciditrophicus: life at the thermodynamic limit of microbial growth.</title>
        <authorList>
            <person name="McInerney M.J."/>
            <person name="Rohlin L."/>
            <person name="Mouttaki H."/>
            <person name="Kim U."/>
            <person name="Krupp R.S."/>
            <person name="Rios-Hernandez L."/>
            <person name="Sieber J."/>
            <person name="Struchtemeyer C.G."/>
            <person name="Bhattacharyya A."/>
            <person name="Campbell J.W."/>
            <person name="Gunsalus R.P."/>
        </authorList>
    </citation>
    <scope>NUCLEOTIDE SEQUENCE [LARGE SCALE GENOMIC DNA]</scope>
    <source>
        <strain evidence="2 3">SB</strain>
    </source>
</reference>
<gene>
    <name evidence="2" type="ORF">SYN_01231</name>
</gene>
<dbReference type="KEGG" id="sat:SYN_01231"/>